<evidence type="ECO:0000259" key="3">
    <source>
        <dbReference type="Pfam" id="PF00089"/>
    </source>
</evidence>
<evidence type="ECO:0000313" key="5">
    <source>
        <dbReference type="Proteomes" id="UP000008237"/>
    </source>
</evidence>
<keyword evidence="5" id="KW-1185">Reference proteome</keyword>
<dbReference type="Pfam" id="PF00089">
    <property type="entry name" value="Trypsin"/>
    <property type="match status" value="1"/>
</dbReference>
<evidence type="ECO:0000256" key="1">
    <source>
        <dbReference type="ARBA" id="ARBA00023157"/>
    </source>
</evidence>
<dbReference type="PANTHER" id="PTHR24256">
    <property type="entry name" value="TRYPTASE-RELATED"/>
    <property type="match status" value="1"/>
</dbReference>
<feature type="domain" description="Peptidase S1" evidence="3">
    <location>
        <begin position="13"/>
        <end position="118"/>
    </location>
</feature>
<dbReference type="Gene3D" id="2.40.10.10">
    <property type="entry name" value="Trypsin-like serine proteases"/>
    <property type="match status" value="2"/>
</dbReference>
<gene>
    <name evidence="4" type="ORF">EAI_15758</name>
</gene>
<reference evidence="4 5" key="1">
    <citation type="journal article" date="2010" name="Science">
        <title>Genomic comparison of the ants Camponotus floridanus and Harpegnathos saltator.</title>
        <authorList>
            <person name="Bonasio R."/>
            <person name="Zhang G."/>
            <person name="Ye C."/>
            <person name="Mutti N.S."/>
            <person name="Fang X."/>
            <person name="Qin N."/>
            <person name="Donahue G."/>
            <person name="Yang P."/>
            <person name="Li Q."/>
            <person name="Li C."/>
            <person name="Zhang P."/>
            <person name="Huang Z."/>
            <person name="Berger S.L."/>
            <person name="Reinberg D."/>
            <person name="Wang J."/>
            <person name="Liebig J."/>
        </authorList>
    </citation>
    <scope>NUCLEOTIDE SEQUENCE [LARGE SCALE GENOMIC DNA]</scope>
    <source>
        <strain evidence="4 5">R22 G/1</strain>
    </source>
</reference>
<sequence length="136" mass="15585">MDAQTNVNIPPSAMLVSLGRYRLRDWREAGSVNREVANYMLHPDYTHKGSGDSDLAILILRTSVEYSPTIRPICLWPGSSNLQNVVNKAGYVVGWGRDEFGNPYLSEPRMARLPVVSQVRIYPRKTYFFIRQSFYI</sequence>
<dbReference type="OrthoDB" id="238681at2759"/>
<organism evidence="5">
    <name type="scientific">Harpegnathos saltator</name>
    <name type="common">Jerdon's jumping ant</name>
    <dbReference type="NCBI Taxonomy" id="610380"/>
    <lineage>
        <taxon>Eukaryota</taxon>
        <taxon>Metazoa</taxon>
        <taxon>Ecdysozoa</taxon>
        <taxon>Arthropoda</taxon>
        <taxon>Hexapoda</taxon>
        <taxon>Insecta</taxon>
        <taxon>Pterygota</taxon>
        <taxon>Neoptera</taxon>
        <taxon>Endopterygota</taxon>
        <taxon>Hymenoptera</taxon>
        <taxon>Apocrita</taxon>
        <taxon>Aculeata</taxon>
        <taxon>Formicoidea</taxon>
        <taxon>Formicidae</taxon>
        <taxon>Ponerinae</taxon>
        <taxon>Ponerini</taxon>
        <taxon>Harpegnathos</taxon>
    </lineage>
</organism>
<evidence type="ECO:0000313" key="4">
    <source>
        <dbReference type="EMBL" id="EFN75327.1"/>
    </source>
</evidence>
<evidence type="ECO:0000256" key="2">
    <source>
        <dbReference type="ARBA" id="ARBA00024195"/>
    </source>
</evidence>
<dbReference type="SUPFAM" id="SSF50494">
    <property type="entry name" value="Trypsin-like serine proteases"/>
    <property type="match status" value="1"/>
</dbReference>
<proteinExistence type="inferred from homology"/>
<dbReference type="GO" id="GO:0006508">
    <property type="term" value="P:proteolysis"/>
    <property type="evidence" value="ECO:0007669"/>
    <property type="project" value="UniProtKB-KW"/>
</dbReference>
<comment type="similarity">
    <text evidence="2">Belongs to the peptidase S1 family. CLIP subfamily.</text>
</comment>
<dbReference type="AlphaFoldDB" id="E2C9Q0"/>
<dbReference type="InterPro" id="IPR043504">
    <property type="entry name" value="Peptidase_S1_PA_chymotrypsin"/>
</dbReference>
<dbReference type="InterPro" id="IPR009003">
    <property type="entry name" value="Peptidase_S1_PA"/>
</dbReference>
<dbReference type="Proteomes" id="UP000008237">
    <property type="component" value="Unassembled WGS sequence"/>
</dbReference>
<keyword evidence="4" id="KW-0378">Hydrolase</keyword>
<keyword evidence="1" id="KW-1015">Disulfide bond</keyword>
<name>E2C9Q0_HARSA</name>
<dbReference type="InParanoid" id="E2C9Q0"/>
<dbReference type="GO" id="GO:0004252">
    <property type="term" value="F:serine-type endopeptidase activity"/>
    <property type="evidence" value="ECO:0007669"/>
    <property type="project" value="InterPro"/>
</dbReference>
<dbReference type="EMBL" id="GL453891">
    <property type="protein sequence ID" value="EFN75327.1"/>
    <property type="molecule type" value="Genomic_DNA"/>
</dbReference>
<dbReference type="InterPro" id="IPR001254">
    <property type="entry name" value="Trypsin_dom"/>
</dbReference>
<dbReference type="InterPro" id="IPR051487">
    <property type="entry name" value="Ser/Thr_Proteases_Immune/Dev"/>
</dbReference>
<keyword evidence="4" id="KW-0645">Protease</keyword>
<protein>
    <submittedName>
        <fullName evidence="4">Serine protease gd</fullName>
    </submittedName>
</protein>
<accession>E2C9Q0</accession>